<accession>A0A383A0Q0</accession>
<dbReference type="AlphaFoldDB" id="A0A383A0Q0"/>
<organism evidence="1">
    <name type="scientific">marine metagenome</name>
    <dbReference type="NCBI Taxonomy" id="408172"/>
    <lineage>
        <taxon>unclassified sequences</taxon>
        <taxon>metagenomes</taxon>
        <taxon>ecological metagenomes</taxon>
    </lineage>
</organism>
<dbReference type="EMBL" id="UINC01188208">
    <property type="protein sequence ID" value="SVE01312.1"/>
    <property type="molecule type" value="Genomic_DNA"/>
</dbReference>
<proteinExistence type="predicted"/>
<name>A0A383A0Q0_9ZZZZ</name>
<gene>
    <name evidence="1" type="ORF">METZ01_LOCUS454166</name>
</gene>
<evidence type="ECO:0000313" key="1">
    <source>
        <dbReference type="EMBL" id="SVE01312.1"/>
    </source>
</evidence>
<reference evidence="1" key="1">
    <citation type="submission" date="2018-05" db="EMBL/GenBank/DDBJ databases">
        <authorList>
            <person name="Lanie J.A."/>
            <person name="Ng W.-L."/>
            <person name="Kazmierczak K.M."/>
            <person name="Andrzejewski T.M."/>
            <person name="Davidsen T.M."/>
            <person name="Wayne K.J."/>
            <person name="Tettelin H."/>
            <person name="Glass J.I."/>
            <person name="Rusch D."/>
            <person name="Podicherti R."/>
            <person name="Tsui H.-C.T."/>
            <person name="Winkler M.E."/>
        </authorList>
    </citation>
    <scope>NUCLEOTIDE SEQUENCE</scope>
</reference>
<protein>
    <submittedName>
        <fullName evidence="1">Uncharacterized protein</fullName>
    </submittedName>
</protein>
<sequence>MGSEYHKNPEYLYLRSKIFYLNKLYYIALDTLLIALEFQQSDKIYNLIAEIYDVLENK</sequence>